<name>A0A8T7MAJ3_9CHLR</name>
<dbReference type="InterPro" id="IPR051010">
    <property type="entry name" value="BCAA_transport"/>
</dbReference>
<evidence type="ECO:0000313" key="5">
    <source>
        <dbReference type="EMBL" id="NWJ49046.1"/>
    </source>
</evidence>
<dbReference type="AlphaFoldDB" id="A0A8T7MAJ3"/>
<dbReference type="PROSITE" id="PS51257">
    <property type="entry name" value="PROKAR_LIPOPROTEIN"/>
    <property type="match status" value="1"/>
</dbReference>
<evidence type="ECO:0000313" key="7">
    <source>
        <dbReference type="Proteomes" id="UP000521676"/>
    </source>
</evidence>
<dbReference type="EMBL" id="CP128400">
    <property type="protein sequence ID" value="WJW68974.1"/>
    <property type="molecule type" value="Genomic_DNA"/>
</dbReference>
<organism evidence="5 7">
    <name type="scientific">Candidatus Chlorohelix allophototropha</name>
    <dbReference type="NCBI Taxonomy" id="3003348"/>
    <lineage>
        <taxon>Bacteria</taxon>
        <taxon>Bacillati</taxon>
        <taxon>Chloroflexota</taxon>
        <taxon>Chloroflexia</taxon>
        <taxon>Candidatus Chloroheliales</taxon>
        <taxon>Candidatus Chloroheliaceae</taxon>
        <taxon>Candidatus Chlorohelix</taxon>
    </lineage>
</organism>
<comment type="similarity">
    <text evidence="1">Belongs to the leucine-binding protein family.</text>
</comment>
<proteinExistence type="inferred from homology"/>
<dbReference type="RefSeq" id="WP_341470877.1">
    <property type="nucleotide sequence ID" value="NZ_CP128400.1"/>
</dbReference>
<evidence type="ECO:0000256" key="2">
    <source>
        <dbReference type="ARBA" id="ARBA00022729"/>
    </source>
</evidence>
<evidence type="ECO:0000256" key="3">
    <source>
        <dbReference type="SAM" id="SignalP"/>
    </source>
</evidence>
<sequence length="456" mass="48523">MISKSRVGVRYRMFTLLATLGLLLSMTLAACGDNTATPVPATTTAAATTSAATTAATTASGATSAAATTAAATGKFDGVIKFGAPLSLTGSLNNESKQTQNGYELWKEAVNNAGGIKIAGKAYSIDITYYDDESKQDKSAQLAEKLIKEDKVNFLLGPYGTNSTKTVSAIAEQYKIPMVEGNGAAESIFSQGYKYTFGVLSPSSNYLAGVVDALAAQSPKPKTVAILSANDNFSVEVADAAKKVAEKNGFQVVVYEKYPNAETNLTSQVAKVKDSNAEILLNSGHLNEAIAVVKAAKELKYSPVAMGFSVGPGLPEFADNLKADANYVLGGSQWTSAVKYKGTDIFASSQKYYDDYKKKFGVEPAYQAADGTACGLAFQYALEKAGTLDPTKVRDTLAGLDIMTFYGQIKFDDRGANIYKPMVVEQWQSGKKVTVWPNDVAETKMLFPTPAWDKRS</sequence>
<evidence type="ECO:0000256" key="1">
    <source>
        <dbReference type="ARBA" id="ARBA00010062"/>
    </source>
</evidence>
<dbReference type="EMBL" id="JACATZ010000003">
    <property type="protein sequence ID" value="NWJ49046.1"/>
    <property type="molecule type" value="Genomic_DNA"/>
</dbReference>
<evidence type="ECO:0000313" key="8">
    <source>
        <dbReference type="Proteomes" id="UP001431572"/>
    </source>
</evidence>
<feature type="signal peptide" evidence="3">
    <location>
        <begin position="1"/>
        <end position="29"/>
    </location>
</feature>
<dbReference type="PANTHER" id="PTHR30483:SF37">
    <property type="entry name" value="ABC TRANSPORTER SUBSTRATE-BINDING PROTEIN"/>
    <property type="match status" value="1"/>
</dbReference>
<reference evidence="6" key="2">
    <citation type="journal article" date="2024" name="Nature">
        <title>Anoxygenic phototroph of the Chloroflexota uses a type I reaction centre.</title>
        <authorList>
            <person name="Tsuji J.M."/>
            <person name="Shaw N.A."/>
            <person name="Nagashima S."/>
            <person name="Venkiteswaran J.J."/>
            <person name="Schiff S.L."/>
            <person name="Watanabe T."/>
            <person name="Fukui M."/>
            <person name="Hanada S."/>
            <person name="Tank M."/>
            <person name="Neufeld J.D."/>
        </authorList>
    </citation>
    <scope>NUCLEOTIDE SEQUENCE</scope>
    <source>
        <strain evidence="6">L227-S17</strain>
    </source>
</reference>
<dbReference type="SUPFAM" id="SSF53822">
    <property type="entry name" value="Periplasmic binding protein-like I"/>
    <property type="match status" value="1"/>
</dbReference>
<dbReference type="PANTHER" id="PTHR30483">
    <property type="entry name" value="LEUCINE-SPECIFIC-BINDING PROTEIN"/>
    <property type="match status" value="1"/>
</dbReference>
<dbReference type="InterPro" id="IPR028081">
    <property type="entry name" value="Leu-bd"/>
</dbReference>
<dbReference type="InterPro" id="IPR028082">
    <property type="entry name" value="Peripla_BP_I"/>
</dbReference>
<gene>
    <name evidence="5" type="ORF">HXX08_24580</name>
    <name evidence="6" type="ORF">OZ401_004601</name>
</gene>
<keyword evidence="2 3" id="KW-0732">Signal</keyword>
<protein>
    <submittedName>
        <fullName evidence="5">Amino acid ABC transporter substrate-binding protein</fullName>
    </submittedName>
</protein>
<evidence type="ECO:0000313" key="6">
    <source>
        <dbReference type="EMBL" id="WJW68974.1"/>
    </source>
</evidence>
<evidence type="ECO:0000259" key="4">
    <source>
        <dbReference type="Pfam" id="PF13458"/>
    </source>
</evidence>
<dbReference type="Pfam" id="PF13458">
    <property type="entry name" value="Peripla_BP_6"/>
    <property type="match status" value="1"/>
</dbReference>
<dbReference type="Gene3D" id="3.40.50.2300">
    <property type="match status" value="2"/>
</dbReference>
<feature type="chain" id="PRO_5035870924" evidence="3">
    <location>
        <begin position="30"/>
        <end position="456"/>
    </location>
</feature>
<keyword evidence="8" id="KW-1185">Reference proteome</keyword>
<feature type="domain" description="Leucine-binding protein" evidence="4">
    <location>
        <begin position="80"/>
        <end position="431"/>
    </location>
</feature>
<accession>A0A8T7MAJ3</accession>
<reference evidence="5 7" key="1">
    <citation type="submission" date="2020-06" db="EMBL/GenBank/DDBJ databases">
        <title>Anoxygenic phototrophic Chloroflexota member uses a Type I reaction center.</title>
        <authorList>
            <person name="Tsuji J.M."/>
            <person name="Shaw N.A."/>
            <person name="Nagashima S."/>
            <person name="Venkiteswaran J."/>
            <person name="Schiff S.L."/>
            <person name="Hanada S."/>
            <person name="Tank M."/>
            <person name="Neufeld J.D."/>
        </authorList>
    </citation>
    <scope>NUCLEOTIDE SEQUENCE [LARGE SCALE GENOMIC DNA]</scope>
    <source>
        <strain evidence="5">L227-S17</strain>
    </source>
</reference>
<dbReference type="Proteomes" id="UP001431572">
    <property type="component" value="Chromosome 2"/>
</dbReference>
<dbReference type="CDD" id="cd06338">
    <property type="entry name" value="PBP1_ABC_ligand_binding-like"/>
    <property type="match status" value="1"/>
</dbReference>
<dbReference type="Proteomes" id="UP000521676">
    <property type="component" value="Unassembled WGS sequence"/>
</dbReference>